<evidence type="ECO:0000256" key="6">
    <source>
        <dbReference type="ARBA" id="ARBA00022490"/>
    </source>
</evidence>
<evidence type="ECO:0000256" key="3">
    <source>
        <dbReference type="ARBA" id="ARBA00010040"/>
    </source>
</evidence>
<comment type="subcellular location">
    <subcellularLocation>
        <location evidence="2">Cytoplasm</location>
    </subcellularLocation>
</comment>
<dbReference type="InterPro" id="IPR001375">
    <property type="entry name" value="Peptidase_S9_cat"/>
</dbReference>
<evidence type="ECO:0000313" key="10">
    <source>
        <dbReference type="EMBL" id="CAD7652892.1"/>
    </source>
</evidence>
<dbReference type="PANTHER" id="PTHR42776:SF4">
    <property type="entry name" value="ACYLAMINO-ACID-RELEASING ENZYME"/>
    <property type="match status" value="1"/>
</dbReference>
<dbReference type="AlphaFoldDB" id="A0A7R9M4F8"/>
<comment type="catalytic activity">
    <reaction evidence="1">
        <text>Cleavage of an N-acetyl or N-formyl amino acid from the N-terminus of a polypeptide.</text>
        <dbReference type="EC" id="3.4.19.1"/>
    </reaction>
</comment>
<dbReference type="EC" id="3.4.19.1" evidence="5"/>
<dbReference type="GO" id="GO:0004252">
    <property type="term" value="F:serine-type endopeptidase activity"/>
    <property type="evidence" value="ECO:0007669"/>
    <property type="project" value="TreeGrafter"/>
</dbReference>
<dbReference type="EMBL" id="CAJPVJ010006033">
    <property type="protein sequence ID" value="CAG2170079.1"/>
    <property type="molecule type" value="Genomic_DNA"/>
</dbReference>
<comment type="similarity">
    <text evidence="3">Belongs to the peptidase S9C family.</text>
</comment>
<sequence>MSSATLNEYINNTQSVVTADGRQIVIDDLVNLYREFAKTPVPIAGHLYRCGDNKRQMSLRTDWRVRDMDRPEATKHAVHHTIKLSKDFTRVKHIQPVGQPVDVTNELATTARAPVSQYMAVVRKGSKDPESGKSKQWLEVWDQTSKVRSIDTDSVDEHSALVLDDTFGRLLWSSNGKQLLYVSEYKAPKAQSYYKRVNKKADKPDKEPDTRGQEFVHREDWGHGLDGISHTVICILDVSKDFKIRTIEKTGYSLGQPFWTDSTGDSIGFIGWPEEPRRLGLAICPIRENSVFTMDLRSEDSVPQLVCGSERTAIRSPRPLPDGTGFVYLECEVGGPHDKASRLMRYTFESKSCETLVDTDGRREIINTESGPKYGKVCALFADDLPDNCFTSSGNHLLINCFTELQLRLYLIDLKTRHLIPIDFPLPSVQLLDFRDNLVIAIGSAINVKPNVFVGRLNDKPEPSIEWSQIGTNSSDSLKDISVENYWIPITEDPNKLLTAILVSPQTVKSEAAPTVVLPHGGPHCVYYNTYLTTPVMLARLGFKTLLVNYRGSLGVDEEYVSSLIGHVGDLDVKDVIQCVQYLCDKNLVDRQRLVLLGGSHGGFLVTHLSGQYPHWDFKACVALNPVIDLSTNPDGTDIPDWCYVEAFGTSLSYKSDAVLEPMSAKVMSERSPIHWAPNVKVPTLMMLGKRDRRVPSTQGLKYYRLLKARGVKTRCYVYDDGHSLADVSVSGDYFINLCLWILQHLNE</sequence>
<evidence type="ECO:0000256" key="7">
    <source>
        <dbReference type="ARBA" id="ARBA00022801"/>
    </source>
</evidence>
<dbReference type="Gene3D" id="3.40.50.1820">
    <property type="entry name" value="alpha/beta hydrolase"/>
    <property type="match status" value="1"/>
</dbReference>
<dbReference type="PANTHER" id="PTHR42776">
    <property type="entry name" value="SERINE PEPTIDASE S9 FAMILY MEMBER"/>
    <property type="match status" value="1"/>
</dbReference>
<dbReference type="Pfam" id="PF19283">
    <property type="entry name" value="APEH_N"/>
    <property type="match status" value="1"/>
</dbReference>
<dbReference type="Pfam" id="PF00326">
    <property type="entry name" value="Peptidase_S9"/>
    <property type="match status" value="1"/>
</dbReference>
<dbReference type="SUPFAM" id="SSF82171">
    <property type="entry name" value="DPP6 N-terminal domain-like"/>
    <property type="match status" value="1"/>
</dbReference>
<dbReference type="GO" id="GO:0006508">
    <property type="term" value="P:proteolysis"/>
    <property type="evidence" value="ECO:0007669"/>
    <property type="project" value="InterPro"/>
</dbReference>
<reference evidence="10" key="1">
    <citation type="submission" date="2020-11" db="EMBL/GenBank/DDBJ databases">
        <authorList>
            <person name="Tran Van P."/>
        </authorList>
    </citation>
    <scope>NUCLEOTIDE SEQUENCE</scope>
</reference>
<dbReference type="SUPFAM" id="SSF53474">
    <property type="entry name" value="alpha/beta-Hydrolases"/>
    <property type="match status" value="1"/>
</dbReference>
<keyword evidence="7" id="KW-0378">Hydrolase</keyword>
<evidence type="ECO:0000256" key="2">
    <source>
        <dbReference type="ARBA" id="ARBA00004496"/>
    </source>
</evidence>
<feature type="domain" description="Acylamino-acid-releasing enzyme N-terminal" evidence="9">
    <location>
        <begin position="75"/>
        <end position="471"/>
    </location>
</feature>
<proteinExistence type="inferred from homology"/>
<gene>
    <name evidence="10" type="ORF">ONB1V03_LOCUS9550</name>
</gene>
<name>A0A7R9M4F8_9ACAR</name>
<keyword evidence="11" id="KW-1185">Reference proteome</keyword>
<dbReference type="GO" id="GO:0008242">
    <property type="term" value="F:omega peptidase activity"/>
    <property type="evidence" value="ECO:0007669"/>
    <property type="project" value="UniProtKB-EC"/>
</dbReference>
<evidence type="ECO:0000313" key="11">
    <source>
        <dbReference type="Proteomes" id="UP000728032"/>
    </source>
</evidence>
<dbReference type="Proteomes" id="UP000728032">
    <property type="component" value="Unassembled WGS sequence"/>
</dbReference>
<dbReference type="EMBL" id="OC920858">
    <property type="protein sequence ID" value="CAD7652892.1"/>
    <property type="molecule type" value="Genomic_DNA"/>
</dbReference>
<comment type="subunit">
    <text evidence="4">Homotetramer.</text>
</comment>
<dbReference type="InterPro" id="IPR029058">
    <property type="entry name" value="AB_hydrolase_fold"/>
</dbReference>
<dbReference type="GO" id="GO:0005737">
    <property type="term" value="C:cytoplasm"/>
    <property type="evidence" value="ECO:0007669"/>
    <property type="project" value="UniProtKB-SubCell"/>
</dbReference>
<evidence type="ECO:0000256" key="4">
    <source>
        <dbReference type="ARBA" id="ARBA00011881"/>
    </source>
</evidence>
<evidence type="ECO:0000256" key="5">
    <source>
        <dbReference type="ARBA" id="ARBA00012917"/>
    </source>
</evidence>
<dbReference type="OrthoDB" id="416344at2759"/>
<organism evidence="10">
    <name type="scientific">Oppiella nova</name>
    <dbReference type="NCBI Taxonomy" id="334625"/>
    <lineage>
        <taxon>Eukaryota</taxon>
        <taxon>Metazoa</taxon>
        <taxon>Ecdysozoa</taxon>
        <taxon>Arthropoda</taxon>
        <taxon>Chelicerata</taxon>
        <taxon>Arachnida</taxon>
        <taxon>Acari</taxon>
        <taxon>Acariformes</taxon>
        <taxon>Sarcoptiformes</taxon>
        <taxon>Oribatida</taxon>
        <taxon>Brachypylina</taxon>
        <taxon>Oppioidea</taxon>
        <taxon>Oppiidae</taxon>
        <taxon>Oppiella</taxon>
    </lineage>
</organism>
<evidence type="ECO:0000256" key="1">
    <source>
        <dbReference type="ARBA" id="ARBA00000721"/>
    </source>
</evidence>
<protein>
    <recommendedName>
        <fullName evidence="5">acylaminoacyl-peptidase</fullName>
        <ecNumber evidence="5">3.4.19.1</ecNumber>
    </recommendedName>
</protein>
<dbReference type="InterPro" id="IPR045550">
    <property type="entry name" value="AARE_N"/>
</dbReference>
<evidence type="ECO:0000259" key="9">
    <source>
        <dbReference type="Pfam" id="PF19283"/>
    </source>
</evidence>
<evidence type="ECO:0000259" key="8">
    <source>
        <dbReference type="Pfam" id="PF00326"/>
    </source>
</evidence>
<keyword evidence="6" id="KW-0963">Cytoplasm</keyword>
<feature type="domain" description="Peptidase S9 prolyl oligopeptidase catalytic" evidence="8">
    <location>
        <begin position="534"/>
        <end position="747"/>
    </location>
</feature>
<accession>A0A7R9M4F8</accession>